<dbReference type="InterPro" id="IPR050411">
    <property type="entry name" value="AlphaKG_dependent_hydroxylases"/>
</dbReference>
<protein>
    <recommendedName>
        <fullName evidence="6">TauD/TfdA-like domain-containing protein</fullName>
    </recommendedName>
</protein>
<evidence type="ECO:0000256" key="1">
    <source>
        <dbReference type="ARBA" id="ARBA00001961"/>
    </source>
</evidence>
<dbReference type="AlphaFoldDB" id="A0A0D3J2T9"/>
<evidence type="ECO:0000313" key="7">
    <source>
        <dbReference type="EnsemblProtists" id="EOD17824"/>
    </source>
</evidence>
<dbReference type="eggNOG" id="KOG3889">
    <property type="taxonomic scope" value="Eukaryota"/>
</dbReference>
<dbReference type="GO" id="GO:0045329">
    <property type="term" value="P:carnitine biosynthetic process"/>
    <property type="evidence" value="ECO:0007669"/>
    <property type="project" value="UniProtKB-KW"/>
</dbReference>
<dbReference type="GO" id="GO:0005739">
    <property type="term" value="C:mitochondrion"/>
    <property type="evidence" value="ECO:0007669"/>
    <property type="project" value="TreeGrafter"/>
</dbReference>
<keyword evidence="3" id="KW-0124">Carnitine biosynthesis</keyword>
<dbReference type="PANTHER" id="PTHR10696:SF51">
    <property type="entry name" value="TRIMETHYLLYSINE DIOXYGENASE, MITOCHONDRIAL"/>
    <property type="match status" value="1"/>
</dbReference>
<dbReference type="PaxDb" id="2903-EOD17824"/>
<comment type="pathway">
    <text evidence="2">Amine and polyamine biosynthesis; carnitine biosynthesis.</text>
</comment>
<dbReference type="KEGG" id="ehx:EMIHUDRAFT_451329"/>
<dbReference type="EnsemblProtists" id="EOD17824">
    <property type="protein sequence ID" value="EOD17824"/>
    <property type="gene ID" value="EMIHUDRAFT_451329"/>
</dbReference>
<evidence type="ECO:0000259" key="6">
    <source>
        <dbReference type="Pfam" id="PF02668"/>
    </source>
</evidence>
<reference evidence="7" key="2">
    <citation type="submission" date="2024-10" db="UniProtKB">
        <authorList>
            <consortium name="EnsemblProtists"/>
        </authorList>
    </citation>
    <scope>IDENTIFICATION</scope>
</reference>
<proteinExistence type="predicted"/>
<dbReference type="GeneID" id="17263853"/>
<evidence type="ECO:0000313" key="8">
    <source>
        <dbReference type="Proteomes" id="UP000013827"/>
    </source>
</evidence>
<organism evidence="7 8">
    <name type="scientific">Emiliania huxleyi (strain CCMP1516)</name>
    <dbReference type="NCBI Taxonomy" id="280463"/>
    <lineage>
        <taxon>Eukaryota</taxon>
        <taxon>Haptista</taxon>
        <taxon>Haptophyta</taxon>
        <taxon>Prymnesiophyceae</taxon>
        <taxon>Isochrysidales</taxon>
        <taxon>Noelaerhabdaceae</taxon>
        <taxon>Emiliania</taxon>
    </lineage>
</organism>
<dbReference type="InterPro" id="IPR003819">
    <property type="entry name" value="TauD/TfdA-like"/>
</dbReference>
<dbReference type="Pfam" id="PF02668">
    <property type="entry name" value="TauD"/>
    <property type="match status" value="1"/>
</dbReference>
<dbReference type="PANTHER" id="PTHR10696">
    <property type="entry name" value="GAMMA-BUTYROBETAINE HYDROXYLASE-RELATED"/>
    <property type="match status" value="1"/>
</dbReference>
<evidence type="ECO:0000256" key="5">
    <source>
        <dbReference type="SAM" id="MobiDB-lite"/>
    </source>
</evidence>
<dbReference type="Proteomes" id="UP000013827">
    <property type="component" value="Unassembled WGS sequence"/>
</dbReference>
<sequence>MRWRFRRLSTAAAAPALPPQYLQQLNPQLWDRATHQRNHVRVDAATGSKLVSQPRLPPPDEAAFPAGYLDAVRQPHAVVATPPPSQGVFRPPPLALWTGDSFSPPTIRFEELMCEKGGGEAAEWLLSQLYSAGLCLVTQTPPTEKGMRDLSRTVTGGYPTPPAEAVRHGHPTQSNGSDSGPYRTLYGAVWSTSVGGQPSGTSTADSAYSSVSLPLHTDMTYHATPPGLQLFNMASPAPDGSGALRPEMRHTRLACGASTYLDGFAAAHRLRDADPAAFATLRRVVFGYRSATGWHLEAAGPVLSVDPFDEKTLTGIRHNDLDRLPPRPPASVRDVDGWRAAGSQAAGAYAEVERALAAWDAVLEEPGRRLTLSLREGDCTVVHNHRVMHGRESFSLQGEGEARSIIGCYTGVDELRSRWRAETMLVRVKPLKF</sequence>
<dbReference type="InterPro" id="IPR042098">
    <property type="entry name" value="TauD-like_sf"/>
</dbReference>
<feature type="region of interest" description="Disordered" evidence="5">
    <location>
        <begin position="158"/>
        <end position="180"/>
    </location>
</feature>
<reference evidence="8" key="1">
    <citation type="journal article" date="2013" name="Nature">
        <title>Pan genome of the phytoplankton Emiliania underpins its global distribution.</title>
        <authorList>
            <person name="Read B.A."/>
            <person name="Kegel J."/>
            <person name="Klute M.J."/>
            <person name="Kuo A."/>
            <person name="Lefebvre S.C."/>
            <person name="Maumus F."/>
            <person name="Mayer C."/>
            <person name="Miller J."/>
            <person name="Monier A."/>
            <person name="Salamov A."/>
            <person name="Young J."/>
            <person name="Aguilar M."/>
            <person name="Claverie J.M."/>
            <person name="Frickenhaus S."/>
            <person name="Gonzalez K."/>
            <person name="Herman E.K."/>
            <person name="Lin Y.C."/>
            <person name="Napier J."/>
            <person name="Ogata H."/>
            <person name="Sarno A.F."/>
            <person name="Shmutz J."/>
            <person name="Schroeder D."/>
            <person name="de Vargas C."/>
            <person name="Verret F."/>
            <person name="von Dassow P."/>
            <person name="Valentin K."/>
            <person name="Van de Peer Y."/>
            <person name="Wheeler G."/>
            <person name="Dacks J.B."/>
            <person name="Delwiche C.F."/>
            <person name="Dyhrman S.T."/>
            <person name="Glockner G."/>
            <person name="John U."/>
            <person name="Richards T."/>
            <person name="Worden A.Z."/>
            <person name="Zhang X."/>
            <person name="Grigoriev I.V."/>
            <person name="Allen A.E."/>
            <person name="Bidle K."/>
            <person name="Borodovsky M."/>
            <person name="Bowler C."/>
            <person name="Brownlee C."/>
            <person name="Cock J.M."/>
            <person name="Elias M."/>
            <person name="Gladyshev V.N."/>
            <person name="Groth M."/>
            <person name="Guda C."/>
            <person name="Hadaegh A."/>
            <person name="Iglesias-Rodriguez M.D."/>
            <person name="Jenkins J."/>
            <person name="Jones B.M."/>
            <person name="Lawson T."/>
            <person name="Leese F."/>
            <person name="Lindquist E."/>
            <person name="Lobanov A."/>
            <person name="Lomsadze A."/>
            <person name="Malik S.B."/>
            <person name="Marsh M.E."/>
            <person name="Mackinder L."/>
            <person name="Mock T."/>
            <person name="Mueller-Roeber B."/>
            <person name="Pagarete A."/>
            <person name="Parker M."/>
            <person name="Probert I."/>
            <person name="Quesneville H."/>
            <person name="Raines C."/>
            <person name="Rensing S.A."/>
            <person name="Riano-Pachon D.M."/>
            <person name="Richier S."/>
            <person name="Rokitta S."/>
            <person name="Shiraiwa Y."/>
            <person name="Soanes D.M."/>
            <person name="van der Giezen M."/>
            <person name="Wahlund T.M."/>
            <person name="Williams B."/>
            <person name="Wilson W."/>
            <person name="Wolfe G."/>
            <person name="Wurch L.L."/>
        </authorList>
    </citation>
    <scope>NUCLEOTIDE SEQUENCE</scope>
</reference>
<dbReference type="HOGENOM" id="CLU_633767_0_0_1"/>
<dbReference type="STRING" id="2903.R1EAA4"/>
<keyword evidence="8" id="KW-1185">Reference proteome</keyword>
<dbReference type="SUPFAM" id="SSF51197">
    <property type="entry name" value="Clavaminate synthase-like"/>
    <property type="match status" value="1"/>
</dbReference>
<dbReference type="GO" id="GO:0016491">
    <property type="term" value="F:oxidoreductase activity"/>
    <property type="evidence" value="ECO:0007669"/>
    <property type="project" value="UniProtKB-KW"/>
</dbReference>
<evidence type="ECO:0000256" key="2">
    <source>
        <dbReference type="ARBA" id="ARBA00005022"/>
    </source>
</evidence>
<dbReference type="RefSeq" id="XP_005770253.1">
    <property type="nucleotide sequence ID" value="XM_005770196.1"/>
</dbReference>
<feature type="domain" description="TauD/TfdA-like" evidence="6">
    <location>
        <begin position="120"/>
        <end position="409"/>
    </location>
</feature>
<name>A0A0D3J2T9_EMIH1</name>
<evidence type="ECO:0000256" key="4">
    <source>
        <dbReference type="ARBA" id="ARBA00023002"/>
    </source>
</evidence>
<evidence type="ECO:0000256" key="3">
    <source>
        <dbReference type="ARBA" id="ARBA00022873"/>
    </source>
</evidence>
<dbReference type="Gene3D" id="3.60.130.10">
    <property type="entry name" value="Clavaminate synthase-like"/>
    <property type="match status" value="1"/>
</dbReference>
<keyword evidence="4" id="KW-0560">Oxidoreductase</keyword>
<accession>A0A0D3J2T9</accession>
<comment type="cofactor">
    <cofactor evidence="1">
        <name>L-ascorbate</name>
        <dbReference type="ChEBI" id="CHEBI:38290"/>
    </cofactor>
</comment>